<organism evidence="1 2">
    <name type="scientific">Prorocentrum cordatum</name>
    <dbReference type="NCBI Taxonomy" id="2364126"/>
    <lineage>
        <taxon>Eukaryota</taxon>
        <taxon>Sar</taxon>
        <taxon>Alveolata</taxon>
        <taxon>Dinophyceae</taxon>
        <taxon>Prorocentrales</taxon>
        <taxon>Prorocentraceae</taxon>
        <taxon>Prorocentrum</taxon>
    </lineage>
</organism>
<keyword evidence="2" id="KW-1185">Reference proteome</keyword>
<evidence type="ECO:0000313" key="2">
    <source>
        <dbReference type="Proteomes" id="UP001189429"/>
    </source>
</evidence>
<gene>
    <name evidence="1" type="ORF">PCOR1329_LOCUS64081</name>
</gene>
<proteinExistence type="predicted"/>
<protein>
    <submittedName>
        <fullName evidence="1">Uncharacterized protein</fullName>
    </submittedName>
</protein>
<name>A0ABN9W7C2_9DINO</name>
<dbReference type="EMBL" id="CAUYUJ010018159">
    <property type="protein sequence ID" value="CAK0881149.1"/>
    <property type="molecule type" value="Genomic_DNA"/>
</dbReference>
<accession>A0ABN9W7C2</accession>
<comment type="caution">
    <text evidence="1">The sequence shown here is derived from an EMBL/GenBank/DDBJ whole genome shotgun (WGS) entry which is preliminary data.</text>
</comment>
<evidence type="ECO:0000313" key="1">
    <source>
        <dbReference type="EMBL" id="CAK0881149.1"/>
    </source>
</evidence>
<sequence>MDGGSRNNHTVLKPEVPAATCFAAQHEVILQQTEACLSSLQAPSSTVTTDGRVFGPLNTLNGLPAPSSAGKPQSSTLLKEVIAGPRMSQRVRGQTQCCQTPKFD</sequence>
<reference evidence="1" key="1">
    <citation type="submission" date="2023-10" db="EMBL/GenBank/DDBJ databases">
        <authorList>
            <person name="Chen Y."/>
            <person name="Shah S."/>
            <person name="Dougan E. K."/>
            <person name="Thang M."/>
            <person name="Chan C."/>
        </authorList>
    </citation>
    <scope>NUCLEOTIDE SEQUENCE [LARGE SCALE GENOMIC DNA]</scope>
</reference>
<dbReference type="Proteomes" id="UP001189429">
    <property type="component" value="Unassembled WGS sequence"/>
</dbReference>